<keyword evidence="10" id="KW-1185">Reference proteome</keyword>
<evidence type="ECO:0000256" key="7">
    <source>
        <dbReference type="SAM" id="Phobius"/>
    </source>
</evidence>
<feature type="transmembrane region" description="Helical" evidence="7">
    <location>
        <begin position="169"/>
        <end position="189"/>
    </location>
</feature>
<feature type="transmembrane region" description="Helical" evidence="7">
    <location>
        <begin position="119"/>
        <end position="141"/>
    </location>
</feature>
<keyword evidence="4 7" id="KW-0472">Membrane</keyword>
<evidence type="ECO:0000256" key="6">
    <source>
        <dbReference type="SAM" id="MobiDB-lite"/>
    </source>
</evidence>
<dbReference type="EMBL" id="MU001738">
    <property type="protein sequence ID" value="KAF2801191.1"/>
    <property type="molecule type" value="Genomic_DNA"/>
</dbReference>
<comment type="similarity">
    <text evidence="5">Belongs to the SAT4 family.</text>
</comment>
<evidence type="ECO:0000256" key="1">
    <source>
        <dbReference type="ARBA" id="ARBA00004141"/>
    </source>
</evidence>
<evidence type="ECO:0000256" key="3">
    <source>
        <dbReference type="ARBA" id="ARBA00022989"/>
    </source>
</evidence>
<evidence type="ECO:0000256" key="4">
    <source>
        <dbReference type="ARBA" id="ARBA00023136"/>
    </source>
</evidence>
<feature type="transmembrane region" description="Helical" evidence="7">
    <location>
        <begin position="82"/>
        <end position="99"/>
    </location>
</feature>
<accession>A0A6A6XXC1</accession>
<feature type="transmembrane region" description="Helical" evidence="7">
    <location>
        <begin position="201"/>
        <end position="220"/>
    </location>
</feature>
<comment type="subcellular location">
    <subcellularLocation>
        <location evidence="1">Membrane</location>
        <topology evidence="1">Multi-pass membrane protein</topology>
    </subcellularLocation>
</comment>
<evidence type="ECO:0000256" key="2">
    <source>
        <dbReference type="ARBA" id="ARBA00022692"/>
    </source>
</evidence>
<protein>
    <submittedName>
        <fullName evidence="9">Putative integral membrane protein</fullName>
    </submittedName>
</protein>
<evidence type="ECO:0000313" key="10">
    <source>
        <dbReference type="Proteomes" id="UP000799757"/>
    </source>
</evidence>
<evidence type="ECO:0000259" key="8">
    <source>
        <dbReference type="Pfam" id="PF20684"/>
    </source>
</evidence>
<evidence type="ECO:0000313" key="9">
    <source>
        <dbReference type="EMBL" id="KAF2801191.1"/>
    </source>
</evidence>
<dbReference type="PANTHER" id="PTHR33048">
    <property type="entry name" value="PTH11-LIKE INTEGRAL MEMBRANE PROTEIN (AFU_ORTHOLOGUE AFUA_5G11245)"/>
    <property type="match status" value="1"/>
</dbReference>
<dbReference type="InterPro" id="IPR049326">
    <property type="entry name" value="Rhodopsin_dom_fungi"/>
</dbReference>
<gene>
    <name evidence="9" type="ORF">K505DRAFT_655</name>
</gene>
<evidence type="ECO:0000256" key="5">
    <source>
        <dbReference type="ARBA" id="ARBA00038359"/>
    </source>
</evidence>
<organism evidence="9 10">
    <name type="scientific">Melanomma pulvis-pyrius CBS 109.77</name>
    <dbReference type="NCBI Taxonomy" id="1314802"/>
    <lineage>
        <taxon>Eukaryota</taxon>
        <taxon>Fungi</taxon>
        <taxon>Dikarya</taxon>
        <taxon>Ascomycota</taxon>
        <taxon>Pezizomycotina</taxon>
        <taxon>Dothideomycetes</taxon>
        <taxon>Pleosporomycetidae</taxon>
        <taxon>Pleosporales</taxon>
        <taxon>Melanommataceae</taxon>
        <taxon>Melanomma</taxon>
    </lineage>
</organism>
<dbReference type="GO" id="GO:0016020">
    <property type="term" value="C:membrane"/>
    <property type="evidence" value="ECO:0007669"/>
    <property type="project" value="UniProtKB-SubCell"/>
</dbReference>
<dbReference type="OrthoDB" id="3934549at2759"/>
<feature type="transmembrane region" description="Helical" evidence="7">
    <location>
        <begin position="240"/>
        <end position="260"/>
    </location>
</feature>
<proteinExistence type="inferred from homology"/>
<sequence>MSENNGPKTVAALWAMAVISFLFMLLRFVCKAMHSRRLGIDDGLLCVSWLFTIIYAALITESVRYGMGKHSVDILPENESPMYKYLFIGEFFSLIAIPTSKTSFTVTLLRLSTRRWQKVLLWFIIVTMNLVMWLCAILLFLQCTPVERNWNKDLKGTCWKSKVQDNYSIFAGAYSAFLDFVLAMLPWIMIWRLQMNMKEKLGVMIAMSFGFLAGIVAAVKTSYLPGVGNFDDMPFMIIELLIWSDAETAVTILAASIPFFRVLIRNATTRGGATDQYRQSYRLESGDNMKKSARRSKHLGIAGPAGRREEMSDSSSLGEILPIQGQGIVKRNEITVEYHEDKDLDIGA</sequence>
<feature type="region of interest" description="Disordered" evidence="6">
    <location>
        <begin position="286"/>
        <end position="316"/>
    </location>
</feature>
<dbReference type="Proteomes" id="UP000799757">
    <property type="component" value="Unassembled WGS sequence"/>
</dbReference>
<keyword evidence="2 7" id="KW-0812">Transmembrane</keyword>
<reference evidence="9" key="1">
    <citation type="journal article" date="2020" name="Stud. Mycol.">
        <title>101 Dothideomycetes genomes: a test case for predicting lifestyles and emergence of pathogens.</title>
        <authorList>
            <person name="Haridas S."/>
            <person name="Albert R."/>
            <person name="Binder M."/>
            <person name="Bloem J."/>
            <person name="Labutti K."/>
            <person name="Salamov A."/>
            <person name="Andreopoulos B."/>
            <person name="Baker S."/>
            <person name="Barry K."/>
            <person name="Bills G."/>
            <person name="Bluhm B."/>
            <person name="Cannon C."/>
            <person name="Castanera R."/>
            <person name="Culley D."/>
            <person name="Daum C."/>
            <person name="Ezra D."/>
            <person name="Gonzalez J."/>
            <person name="Henrissat B."/>
            <person name="Kuo A."/>
            <person name="Liang C."/>
            <person name="Lipzen A."/>
            <person name="Lutzoni F."/>
            <person name="Magnuson J."/>
            <person name="Mondo S."/>
            <person name="Nolan M."/>
            <person name="Ohm R."/>
            <person name="Pangilinan J."/>
            <person name="Park H.-J."/>
            <person name="Ramirez L."/>
            <person name="Alfaro M."/>
            <person name="Sun H."/>
            <person name="Tritt A."/>
            <person name="Yoshinaga Y."/>
            <person name="Zwiers L.-H."/>
            <person name="Turgeon B."/>
            <person name="Goodwin S."/>
            <person name="Spatafora J."/>
            <person name="Crous P."/>
            <person name="Grigoriev I."/>
        </authorList>
    </citation>
    <scope>NUCLEOTIDE SEQUENCE</scope>
    <source>
        <strain evidence="9">CBS 109.77</strain>
    </source>
</reference>
<keyword evidence="3 7" id="KW-1133">Transmembrane helix</keyword>
<feature type="transmembrane region" description="Helical" evidence="7">
    <location>
        <begin position="42"/>
        <end position="62"/>
    </location>
</feature>
<feature type="transmembrane region" description="Helical" evidence="7">
    <location>
        <begin position="12"/>
        <end position="30"/>
    </location>
</feature>
<dbReference type="InterPro" id="IPR052337">
    <property type="entry name" value="SAT4-like"/>
</dbReference>
<dbReference type="Pfam" id="PF20684">
    <property type="entry name" value="Fung_rhodopsin"/>
    <property type="match status" value="1"/>
</dbReference>
<dbReference type="PANTHER" id="PTHR33048:SF42">
    <property type="entry name" value="INTEGRAL MEMBRANE PROTEIN"/>
    <property type="match status" value="1"/>
</dbReference>
<name>A0A6A6XXC1_9PLEO</name>
<dbReference type="AlphaFoldDB" id="A0A6A6XXC1"/>
<feature type="domain" description="Rhodopsin" evidence="8">
    <location>
        <begin position="26"/>
        <end position="265"/>
    </location>
</feature>